<dbReference type="GeneID" id="3654921"/>
<protein>
    <submittedName>
        <fullName evidence="1">Uncharacterized protein</fullName>
    </submittedName>
</protein>
<keyword evidence="2" id="KW-1185">Reference proteome</keyword>
<dbReference type="KEGG" id="vg:3654921"/>
<proteinExistence type="predicted"/>
<dbReference type="RefSeq" id="YP_294179.1">
    <property type="nucleotide sequence ID" value="NC_007346.1"/>
</dbReference>
<accession>Q4A258</accession>
<dbReference type="Gene3D" id="3.40.50.11350">
    <property type="match status" value="1"/>
</dbReference>
<evidence type="ECO:0000313" key="2">
    <source>
        <dbReference type="Proteomes" id="UP000000863"/>
    </source>
</evidence>
<organismHost>
    <name type="scientific">Emiliania huxleyi</name>
    <name type="common">Coccolithophore</name>
    <name type="synonym">Pontosphaera huxleyi</name>
    <dbReference type="NCBI Taxonomy" id="2903"/>
</organismHost>
<reference evidence="1 2" key="1">
    <citation type="journal article" date="2005" name="Science">
        <title>Complete genome sequence and lytic phase transcription profile of a Coccolithovirus.</title>
        <authorList>
            <person name="Wilson W.H."/>
            <person name="Schroeder D.C."/>
            <person name="Allen M.J."/>
            <person name="Holden M.T.G."/>
            <person name="Parkhill J."/>
            <person name="Barrell B.G."/>
            <person name="Churcher C."/>
            <person name="Hamlin N."/>
            <person name="Mungall K."/>
            <person name="Norbertczak H."/>
            <person name="Quail M.A."/>
            <person name="Price C."/>
            <person name="Rabbinowitsch E."/>
            <person name="Walker D."/>
            <person name="Craigon M."/>
            <person name="Roy D."/>
            <person name="Ghazal P."/>
        </authorList>
    </citation>
    <scope>NUCLEOTIDE SEQUENCE [LARGE SCALE GENOMIC DNA]</scope>
    <source>
        <strain evidence="2">Isolate United Kingdom/English Channel/1999</strain>
    </source>
</reference>
<gene>
    <name evidence="1" type="ORF">EhV421</name>
</gene>
<sequence length="293" mass="32975">MYVVLSICLLTLISLITITYPRNECYVYVSCGTGLGDLIFETISAVSLLTASGCLHSHVIANYNREHGFYNLTRILSPHFTYTSGENYSWRTLPEYILPTSNKVFIPQCGIKDAAWISSVHGSLGKVINTIMRNISSNIYIDSCNAKWSNITVHARRGDKITSQWSAISSLEYNYAYFTSWLRRNNIRHISLISDDPIWAQQYKRTLHKLGVGVTYNKYNSALDDMCIMSRSSHVIRLGTTSTFSSMGSILARVNLSVISPNVSDALSIQNYIRARDMDMHWVSSGILNVTVL</sequence>
<evidence type="ECO:0000313" key="1">
    <source>
        <dbReference type="EMBL" id="CAI65848.1"/>
    </source>
</evidence>
<name>Q4A258_EHV8U</name>
<dbReference type="EMBL" id="AJ890364">
    <property type="protein sequence ID" value="CAI65848.1"/>
    <property type="molecule type" value="Genomic_DNA"/>
</dbReference>
<dbReference type="Proteomes" id="UP000000863">
    <property type="component" value="Segment"/>
</dbReference>
<organism evidence="1 2">
    <name type="scientific">Emiliania huxleyi virus 86 (isolate United Kingdom/English Channel/1999)</name>
    <name type="common">EhV-86</name>
    <dbReference type="NCBI Taxonomy" id="654925"/>
    <lineage>
        <taxon>Viruses</taxon>
        <taxon>Varidnaviria</taxon>
        <taxon>Bamfordvirae</taxon>
        <taxon>Nucleocytoviricota</taxon>
        <taxon>Megaviricetes</taxon>
        <taxon>Algavirales</taxon>
        <taxon>Phycodnaviridae</taxon>
        <taxon>Coccolithovirus</taxon>
        <taxon>Coccolithovirus huxleyi</taxon>
        <taxon>Emiliania huxleyi virus 86</taxon>
    </lineage>
</organism>